<dbReference type="PROSITE" id="PS00483">
    <property type="entry name" value="DIHYDROOROTASE_2"/>
    <property type="match status" value="1"/>
</dbReference>
<dbReference type="PANTHER" id="PTHR43668:SF4">
    <property type="entry name" value="ALLANTOINASE"/>
    <property type="match status" value="1"/>
</dbReference>
<dbReference type="EC" id="3.5.2.3" evidence="7"/>
<reference evidence="7 8" key="1">
    <citation type="submission" date="2020-08" db="EMBL/GenBank/DDBJ databases">
        <title>Genomic Encyclopedia of Type Strains, Phase IV (KMG-IV): sequencing the most valuable type-strain genomes for metagenomic binning, comparative biology and taxonomic classification.</title>
        <authorList>
            <person name="Goeker M."/>
        </authorList>
    </citation>
    <scope>NUCLEOTIDE SEQUENCE [LARGE SCALE GENOMIC DNA]</scope>
    <source>
        <strain evidence="7 8">DSM 22975</strain>
    </source>
</reference>
<dbReference type="NCBIfam" id="NF006688">
    <property type="entry name" value="PRK09236.1"/>
    <property type="match status" value="1"/>
</dbReference>
<evidence type="ECO:0000313" key="7">
    <source>
        <dbReference type="EMBL" id="MBB6054209.1"/>
    </source>
</evidence>
<comment type="similarity">
    <text evidence="3">Belongs to the metallo-dependent hydrolases superfamily. DHOase family. Class I DHOase subfamily.</text>
</comment>
<dbReference type="GO" id="GO:0004151">
    <property type="term" value="F:dihydroorotase activity"/>
    <property type="evidence" value="ECO:0007669"/>
    <property type="project" value="UniProtKB-EC"/>
</dbReference>
<dbReference type="InterPro" id="IPR006680">
    <property type="entry name" value="Amidohydro-rel"/>
</dbReference>
<comment type="caution">
    <text evidence="7">The sequence shown here is derived from an EMBL/GenBank/DDBJ whole genome shotgun (WGS) entry which is preliminary data.</text>
</comment>
<comment type="function">
    <text evidence="2">Catalyzes the reversible cyclization of carbamoyl aspartate to dihydroorotate.</text>
</comment>
<dbReference type="GO" id="GO:0046872">
    <property type="term" value="F:metal ion binding"/>
    <property type="evidence" value="ECO:0007669"/>
    <property type="project" value="UniProtKB-KW"/>
</dbReference>
<dbReference type="SUPFAM" id="SSF51556">
    <property type="entry name" value="Metallo-dependent hydrolases"/>
    <property type="match status" value="1"/>
</dbReference>
<dbReference type="InterPro" id="IPR032466">
    <property type="entry name" value="Metal_Hydrolase"/>
</dbReference>
<dbReference type="GO" id="GO:0004038">
    <property type="term" value="F:allantoinase activity"/>
    <property type="evidence" value="ECO:0007669"/>
    <property type="project" value="TreeGrafter"/>
</dbReference>
<comment type="cofactor">
    <cofactor evidence="1">
        <name>Zn(2+)</name>
        <dbReference type="ChEBI" id="CHEBI:29105"/>
    </cofactor>
</comment>
<dbReference type="EMBL" id="JACHGR010000001">
    <property type="protein sequence ID" value="MBB6054209.1"/>
    <property type="molecule type" value="Genomic_DNA"/>
</dbReference>
<dbReference type="Gene3D" id="3.20.20.140">
    <property type="entry name" value="Metal-dependent hydrolases"/>
    <property type="match status" value="1"/>
</dbReference>
<feature type="domain" description="Amidohydrolase-related" evidence="6">
    <location>
        <begin position="52"/>
        <end position="428"/>
    </location>
</feature>
<dbReference type="GO" id="GO:0006145">
    <property type="term" value="P:purine nucleobase catabolic process"/>
    <property type="evidence" value="ECO:0007669"/>
    <property type="project" value="TreeGrafter"/>
</dbReference>
<name>A0A841G8I3_9GAMM</name>
<dbReference type="Pfam" id="PF01979">
    <property type="entry name" value="Amidohydro_1"/>
    <property type="match status" value="1"/>
</dbReference>
<dbReference type="InterPro" id="IPR011059">
    <property type="entry name" value="Metal-dep_hydrolase_composite"/>
</dbReference>
<dbReference type="SUPFAM" id="SSF51338">
    <property type="entry name" value="Composite domain of metallo-dependent hydrolases"/>
    <property type="match status" value="1"/>
</dbReference>
<protein>
    <submittedName>
        <fullName evidence="7">Dihydroorotase</fullName>
        <ecNumber evidence="7">3.5.2.3</ecNumber>
    </submittedName>
</protein>
<dbReference type="CDD" id="cd01318">
    <property type="entry name" value="DHOase_IIb"/>
    <property type="match status" value="1"/>
</dbReference>
<keyword evidence="5 7" id="KW-0378">Hydrolase</keyword>
<dbReference type="Proteomes" id="UP000585721">
    <property type="component" value="Unassembled WGS sequence"/>
</dbReference>
<evidence type="ECO:0000256" key="4">
    <source>
        <dbReference type="ARBA" id="ARBA00022723"/>
    </source>
</evidence>
<evidence type="ECO:0000256" key="1">
    <source>
        <dbReference type="ARBA" id="ARBA00001947"/>
    </source>
</evidence>
<dbReference type="InterPro" id="IPR050138">
    <property type="entry name" value="DHOase/Allantoinase_Hydrolase"/>
</dbReference>
<evidence type="ECO:0000256" key="2">
    <source>
        <dbReference type="ARBA" id="ARBA00002368"/>
    </source>
</evidence>
<evidence type="ECO:0000256" key="3">
    <source>
        <dbReference type="ARBA" id="ARBA00010286"/>
    </source>
</evidence>
<dbReference type="Gene3D" id="2.30.40.10">
    <property type="entry name" value="Urease, subunit C, domain 1"/>
    <property type="match status" value="1"/>
</dbReference>
<evidence type="ECO:0000313" key="8">
    <source>
        <dbReference type="Proteomes" id="UP000585721"/>
    </source>
</evidence>
<dbReference type="AlphaFoldDB" id="A0A841G8I3"/>
<dbReference type="PANTHER" id="PTHR43668">
    <property type="entry name" value="ALLANTOINASE"/>
    <property type="match status" value="1"/>
</dbReference>
<evidence type="ECO:0000256" key="5">
    <source>
        <dbReference type="ARBA" id="ARBA00022801"/>
    </source>
</evidence>
<keyword evidence="4" id="KW-0479">Metal-binding</keyword>
<accession>A0A841G8I3</accession>
<dbReference type="GO" id="GO:0005737">
    <property type="term" value="C:cytoplasm"/>
    <property type="evidence" value="ECO:0007669"/>
    <property type="project" value="TreeGrafter"/>
</dbReference>
<gene>
    <name evidence="7" type="ORF">HNR75_000074</name>
</gene>
<sequence>MERLLIKNATLVNEDRQQQADVLIVGQRIEKIAAAIPHDGQSKLLDATGLHLLPGMIDDQVHFREPGLTHKGTLASESRAAVAGGTTSFMEMPNTTPQTVTVEALEAKYELASQNAIANHSFYFGATNDNLEQIKRLEANQTCGIKVFMGASTGNMLVDNTDTLAAIFREAPMLIATHCENTPMIKVLEDAAREKYGEDVPAWEHANIRSADACYASSSMAVELAKKYNTKLHVLHITTAKELALFTASKDLSELASKNITAEVCAHHLFFNQADYERLGHLIKCNPSIKTAADQQALMAAVNSGVIDIIATDHAPHTWQEKQNTYFKAPSGLPLCQHALVSLLEHYHNGIFSLETIVKRTSHAVAERYQIRERGYIREGYFADLVLVDLNSPYLVTPENTLYLCGWSPFEGYQFRSRIHTTLVNGTIAYQNGLIQTAQFGQRLQFNRR</sequence>
<dbReference type="InterPro" id="IPR002195">
    <property type="entry name" value="Dihydroorotase_CS"/>
</dbReference>
<keyword evidence="8" id="KW-1185">Reference proteome</keyword>
<organism evidence="7 8">
    <name type="scientific">Tolumonas osonensis</name>
    <dbReference type="NCBI Taxonomy" id="675874"/>
    <lineage>
        <taxon>Bacteria</taxon>
        <taxon>Pseudomonadati</taxon>
        <taxon>Pseudomonadota</taxon>
        <taxon>Gammaproteobacteria</taxon>
        <taxon>Aeromonadales</taxon>
        <taxon>Aeromonadaceae</taxon>
        <taxon>Tolumonas</taxon>
    </lineage>
</organism>
<evidence type="ECO:0000259" key="6">
    <source>
        <dbReference type="Pfam" id="PF01979"/>
    </source>
</evidence>
<dbReference type="RefSeq" id="WP_188025038.1">
    <property type="nucleotide sequence ID" value="NZ_JACHGR010000001.1"/>
</dbReference>
<proteinExistence type="inferred from homology"/>